<reference evidence="12" key="1">
    <citation type="submission" date="2017-07" db="EMBL/GenBank/DDBJ databases">
        <title>Draft genome sequence of Effusibacillus lacus strain skLN1.</title>
        <authorList>
            <person name="Watanabe M."/>
            <person name="Kojima H."/>
            <person name="Fukui M."/>
        </authorList>
    </citation>
    <scope>NUCLEOTIDE SEQUENCE [LARGE SCALE GENOMIC DNA]</scope>
    <source>
        <strain evidence="12">skLN1</strain>
    </source>
</reference>
<evidence type="ECO:0000256" key="1">
    <source>
        <dbReference type="ARBA" id="ARBA00004635"/>
    </source>
</evidence>
<evidence type="ECO:0000256" key="3">
    <source>
        <dbReference type="ARBA" id="ARBA00022544"/>
    </source>
</evidence>
<keyword evidence="12" id="KW-1185">Reference proteome</keyword>
<keyword evidence="4" id="KW-0732">Signal</keyword>
<dbReference type="InterPro" id="IPR057336">
    <property type="entry name" value="GerAC_N"/>
</dbReference>
<keyword evidence="7" id="KW-0449">Lipoprotein</keyword>
<dbReference type="OrthoDB" id="9816067at2"/>
<gene>
    <name evidence="11" type="ORF">EFBL_1764</name>
</gene>
<protein>
    <submittedName>
        <fullName evidence="11">Spore gernimation protein</fullName>
    </submittedName>
</protein>
<evidence type="ECO:0000259" key="10">
    <source>
        <dbReference type="Pfam" id="PF25198"/>
    </source>
</evidence>
<feature type="domain" description="Spore germination protein N-terminal" evidence="10">
    <location>
        <begin position="24"/>
        <end position="221"/>
    </location>
</feature>
<dbReference type="AlphaFoldDB" id="A0A292YJM8"/>
<sequence>MGKNKILLLLTAVLGLTFPVGCWDRVEIEERGFVMAIGLDMAEEANDGQPEEKSDQKKLPQLEATYQVAIPANLQTGGGSGGTGGGEGSGGKSEGKAFMNLTIKGDALFKTVRLAGTRSSRTLYFEHNKLVVIGEELAKTGYLPNVIDMLLRDHEMRRRMKVVVVQGKAKEALNARPVQEKLNSEYLDSLTENFQRTPRMPKEMTIGDLSENLNGKSSFVLQRAIPYKDEVKIVGAAVMHGHDNKLVGWLTGEETEGLSWVTGKMKGGITVAELPSGERVVYEIRRVKTKVIPVVKGGKYHFTIRIDAEGSIGESWAQRDLMDAQFVKEVEQATREQIQRLTSKTFDKLQKELKADVIGLGEELSRKQPKLWEQIKNDWDHGKYYFGNAEIHVEANVQVRFRGVISKVEKSG</sequence>
<dbReference type="PANTHER" id="PTHR35789">
    <property type="entry name" value="SPORE GERMINATION PROTEIN B3"/>
    <property type="match status" value="1"/>
</dbReference>
<dbReference type="InterPro" id="IPR038501">
    <property type="entry name" value="Spore_GerAC_C_sf"/>
</dbReference>
<keyword evidence="6" id="KW-0564">Palmitate</keyword>
<dbReference type="Proteomes" id="UP000217785">
    <property type="component" value="Unassembled WGS sequence"/>
</dbReference>
<feature type="domain" description="Spore germination GerAC-like C-terminal" evidence="9">
    <location>
        <begin position="235"/>
        <end position="400"/>
    </location>
</feature>
<evidence type="ECO:0000313" key="12">
    <source>
        <dbReference type="Proteomes" id="UP000217785"/>
    </source>
</evidence>
<comment type="subcellular location">
    <subcellularLocation>
        <location evidence="1">Membrane</location>
        <topology evidence="1">Lipid-anchor</topology>
    </subcellularLocation>
</comment>
<comment type="similarity">
    <text evidence="2">Belongs to the GerABKC lipoprotein family.</text>
</comment>
<dbReference type="InterPro" id="IPR046953">
    <property type="entry name" value="Spore_GerAC-like_C"/>
</dbReference>
<keyword evidence="5" id="KW-0472">Membrane</keyword>
<evidence type="ECO:0000256" key="4">
    <source>
        <dbReference type="ARBA" id="ARBA00022729"/>
    </source>
</evidence>
<feature type="region of interest" description="Disordered" evidence="8">
    <location>
        <begin position="73"/>
        <end position="93"/>
    </location>
</feature>
<dbReference type="GO" id="GO:0016020">
    <property type="term" value="C:membrane"/>
    <property type="evidence" value="ECO:0007669"/>
    <property type="project" value="UniProtKB-SubCell"/>
</dbReference>
<dbReference type="Gene3D" id="3.30.300.210">
    <property type="entry name" value="Nutrient germinant receptor protein C, domain 3"/>
    <property type="match status" value="1"/>
</dbReference>
<feature type="compositionally biased region" description="Gly residues" evidence="8">
    <location>
        <begin position="76"/>
        <end position="92"/>
    </location>
</feature>
<dbReference type="InterPro" id="IPR008844">
    <property type="entry name" value="Spore_GerAC-like"/>
</dbReference>
<dbReference type="RefSeq" id="WP_096181847.1">
    <property type="nucleotide sequence ID" value="NZ_BDUF01000049.1"/>
</dbReference>
<keyword evidence="3" id="KW-0309">Germination</keyword>
<proteinExistence type="inferred from homology"/>
<evidence type="ECO:0000313" key="11">
    <source>
        <dbReference type="EMBL" id="GAX90138.1"/>
    </source>
</evidence>
<dbReference type="PANTHER" id="PTHR35789:SF1">
    <property type="entry name" value="SPORE GERMINATION PROTEIN B3"/>
    <property type="match status" value="1"/>
</dbReference>
<evidence type="ECO:0000256" key="2">
    <source>
        <dbReference type="ARBA" id="ARBA00007886"/>
    </source>
</evidence>
<name>A0A292YJM8_9BACL</name>
<comment type="caution">
    <text evidence="11">The sequence shown here is derived from an EMBL/GenBank/DDBJ whole genome shotgun (WGS) entry which is preliminary data.</text>
</comment>
<dbReference type="Pfam" id="PF25198">
    <property type="entry name" value="Spore_GerAC_N"/>
    <property type="match status" value="1"/>
</dbReference>
<evidence type="ECO:0000259" key="9">
    <source>
        <dbReference type="Pfam" id="PF05504"/>
    </source>
</evidence>
<organism evidence="11 12">
    <name type="scientific">Effusibacillus lacus</name>
    <dbReference type="NCBI Taxonomy" id="1348429"/>
    <lineage>
        <taxon>Bacteria</taxon>
        <taxon>Bacillati</taxon>
        <taxon>Bacillota</taxon>
        <taxon>Bacilli</taxon>
        <taxon>Bacillales</taxon>
        <taxon>Alicyclobacillaceae</taxon>
        <taxon>Effusibacillus</taxon>
    </lineage>
</organism>
<evidence type="ECO:0000256" key="7">
    <source>
        <dbReference type="ARBA" id="ARBA00023288"/>
    </source>
</evidence>
<evidence type="ECO:0000256" key="8">
    <source>
        <dbReference type="SAM" id="MobiDB-lite"/>
    </source>
</evidence>
<evidence type="ECO:0000256" key="6">
    <source>
        <dbReference type="ARBA" id="ARBA00023139"/>
    </source>
</evidence>
<dbReference type="GO" id="GO:0009847">
    <property type="term" value="P:spore germination"/>
    <property type="evidence" value="ECO:0007669"/>
    <property type="project" value="InterPro"/>
</dbReference>
<dbReference type="EMBL" id="BDUF01000049">
    <property type="protein sequence ID" value="GAX90138.1"/>
    <property type="molecule type" value="Genomic_DNA"/>
</dbReference>
<evidence type="ECO:0000256" key="5">
    <source>
        <dbReference type="ARBA" id="ARBA00023136"/>
    </source>
</evidence>
<dbReference type="NCBIfam" id="TIGR02887">
    <property type="entry name" value="spore_ger_x_C"/>
    <property type="match status" value="1"/>
</dbReference>
<accession>A0A292YJM8</accession>
<dbReference type="Pfam" id="PF05504">
    <property type="entry name" value="Spore_GerAC"/>
    <property type="match status" value="1"/>
</dbReference>